<dbReference type="Proteomes" id="UP001500416">
    <property type="component" value="Unassembled WGS sequence"/>
</dbReference>
<proteinExistence type="predicted"/>
<dbReference type="SUPFAM" id="SSF47090">
    <property type="entry name" value="PGBD-like"/>
    <property type="match status" value="1"/>
</dbReference>
<evidence type="ECO:0000313" key="4">
    <source>
        <dbReference type="EMBL" id="GAA0248762.1"/>
    </source>
</evidence>
<feature type="compositionally biased region" description="Gly residues" evidence="1">
    <location>
        <begin position="1"/>
        <end position="12"/>
    </location>
</feature>
<dbReference type="EMBL" id="BAAABU010000016">
    <property type="protein sequence ID" value="GAA0248762.1"/>
    <property type="molecule type" value="Genomic_DNA"/>
</dbReference>
<dbReference type="Gene3D" id="1.10.101.10">
    <property type="entry name" value="PGBD-like superfamily/PGBD"/>
    <property type="match status" value="1"/>
</dbReference>
<dbReference type="PANTHER" id="PTHR30469:SF15">
    <property type="entry name" value="HLYD FAMILY OF SECRETION PROTEINS"/>
    <property type="match status" value="1"/>
</dbReference>
<protein>
    <submittedName>
        <fullName evidence="4">Peptidoglycan-binding protein</fullName>
    </submittedName>
</protein>
<accession>A0ABN0UFF2</accession>
<dbReference type="Gene3D" id="2.40.420.20">
    <property type="match status" value="1"/>
</dbReference>
<comment type="caution">
    <text evidence="4">The sequence shown here is derived from an EMBL/GenBank/DDBJ whole genome shotgun (WGS) entry which is preliminary data.</text>
</comment>
<dbReference type="InterPro" id="IPR002477">
    <property type="entry name" value="Peptidoglycan-bd-like"/>
</dbReference>
<dbReference type="InterPro" id="IPR036366">
    <property type="entry name" value="PGBDSf"/>
</dbReference>
<evidence type="ECO:0000259" key="3">
    <source>
        <dbReference type="Pfam" id="PF01471"/>
    </source>
</evidence>
<keyword evidence="2" id="KW-1133">Transmembrane helix</keyword>
<feature type="transmembrane region" description="Helical" evidence="2">
    <location>
        <begin position="41"/>
        <end position="60"/>
    </location>
</feature>
<evidence type="ECO:0000313" key="5">
    <source>
        <dbReference type="Proteomes" id="UP001500416"/>
    </source>
</evidence>
<dbReference type="InterPro" id="IPR036365">
    <property type="entry name" value="PGBD-like_sf"/>
</dbReference>
<evidence type="ECO:0000256" key="2">
    <source>
        <dbReference type="SAM" id="Phobius"/>
    </source>
</evidence>
<keyword evidence="2" id="KW-0472">Membrane</keyword>
<feature type="domain" description="Peptidoglycan binding-like" evidence="3">
    <location>
        <begin position="157"/>
        <end position="204"/>
    </location>
</feature>
<reference evidence="4 5" key="1">
    <citation type="journal article" date="2019" name="Int. J. Syst. Evol. Microbiol.">
        <title>The Global Catalogue of Microorganisms (GCM) 10K type strain sequencing project: providing services to taxonomists for standard genome sequencing and annotation.</title>
        <authorList>
            <consortium name="The Broad Institute Genomics Platform"/>
            <consortium name="The Broad Institute Genome Sequencing Center for Infectious Disease"/>
            <person name="Wu L."/>
            <person name="Ma J."/>
        </authorList>
    </citation>
    <scope>NUCLEOTIDE SEQUENCE [LARGE SCALE GENOMIC DNA]</scope>
    <source>
        <strain evidence="4 5">JCM 3380</strain>
    </source>
</reference>
<organism evidence="4 5">
    <name type="scientific">Saccharothrix mutabilis subsp. mutabilis</name>
    <dbReference type="NCBI Taxonomy" id="66855"/>
    <lineage>
        <taxon>Bacteria</taxon>
        <taxon>Bacillati</taxon>
        <taxon>Actinomycetota</taxon>
        <taxon>Actinomycetes</taxon>
        <taxon>Pseudonocardiales</taxon>
        <taxon>Pseudonocardiaceae</taxon>
        <taxon>Saccharothrix</taxon>
    </lineage>
</organism>
<evidence type="ECO:0000256" key="1">
    <source>
        <dbReference type="SAM" id="MobiDB-lite"/>
    </source>
</evidence>
<sequence>MTDPGPGSGAGAGRDREAGPSAGLERGAGPGAVRRRRRRRVWAAAAVLLVAATAGVVVATRSATGADPEPAAPARPPATAKVTRTDLVDRVQVDGELGHGPATAITGRRAGTITWLPEPGRQVGRGEALYAVDAVAVPVLFGATPLYRELREGVPAGPDVLVLEENLAALGHADSTPDDKFTAGTARALRKWEKAAGLAVDGVLAPGDVLVLPGAVRVHALTARLGAPGEADLMTVTGVERLVSVELADSRRPYAVAGAKVDVVLPDRRTAPGKVRAVAEKADAKDGGTLLLTVALDDPAAAPESGRVRVVLSGERREGVLAVPVQALVALAEGGYAVELVDGRRLVPVTPGLFAAGLVEVSGEGLAEGQEVVTTA</sequence>
<gene>
    <name evidence="4" type="ORF">GCM10010492_55860</name>
</gene>
<keyword evidence="2" id="KW-0812">Transmembrane</keyword>
<dbReference type="Pfam" id="PF01471">
    <property type="entry name" value="PG_binding_1"/>
    <property type="match status" value="1"/>
</dbReference>
<name>A0ABN0UFF2_9PSEU</name>
<feature type="region of interest" description="Disordered" evidence="1">
    <location>
        <begin position="1"/>
        <end position="36"/>
    </location>
</feature>
<dbReference type="PANTHER" id="PTHR30469">
    <property type="entry name" value="MULTIDRUG RESISTANCE PROTEIN MDTA"/>
    <property type="match status" value="1"/>
</dbReference>
<keyword evidence="5" id="KW-1185">Reference proteome</keyword>